<feature type="compositionally biased region" description="Basic and acidic residues" evidence="1">
    <location>
        <begin position="18"/>
        <end position="33"/>
    </location>
</feature>
<feature type="compositionally biased region" description="Basic and acidic residues" evidence="1">
    <location>
        <begin position="40"/>
        <end position="56"/>
    </location>
</feature>
<dbReference type="STRING" id="1048260.LFML04_0418"/>
<protein>
    <submittedName>
        <fullName evidence="2">Uncharacterized protein</fullName>
    </submittedName>
</protein>
<dbReference type="AlphaFoldDB" id="J9Z9R7"/>
<dbReference type="EMBL" id="CP002919">
    <property type="protein sequence ID" value="AFS52658.1"/>
    <property type="molecule type" value="Genomic_DNA"/>
</dbReference>
<gene>
    <name evidence="2" type="ordered locus">LFML04_0418</name>
</gene>
<evidence type="ECO:0000313" key="2">
    <source>
        <dbReference type="EMBL" id="AFS52658.1"/>
    </source>
</evidence>
<proteinExistence type="predicted"/>
<evidence type="ECO:0000313" key="3">
    <source>
        <dbReference type="Proteomes" id="UP000006177"/>
    </source>
</evidence>
<evidence type="ECO:0000256" key="1">
    <source>
        <dbReference type="SAM" id="MobiDB-lite"/>
    </source>
</evidence>
<accession>J9Z9R7</accession>
<dbReference type="Proteomes" id="UP000006177">
    <property type="component" value="Chromosome"/>
</dbReference>
<dbReference type="RefSeq" id="WP_014960178.1">
    <property type="nucleotide sequence ID" value="NC_018649.1"/>
</dbReference>
<name>J9Z9R7_LEPFM</name>
<feature type="compositionally biased region" description="Basic and acidic residues" evidence="1">
    <location>
        <begin position="1"/>
        <end position="10"/>
    </location>
</feature>
<dbReference type="KEGG" id="lfi:LFML04_0418"/>
<dbReference type="PATRIC" id="fig|1048260.3.peg.450"/>
<dbReference type="HOGENOM" id="CLU_3008807_0_0_0"/>
<organism evidence="2 3">
    <name type="scientific">Leptospirillum ferriphilum (strain ML-04)</name>
    <dbReference type="NCBI Taxonomy" id="1048260"/>
    <lineage>
        <taxon>Bacteria</taxon>
        <taxon>Pseudomonadati</taxon>
        <taxon>Nitrospirota</taxon>
        <taxon>Nitrospiria</taxon>
        <taxon>Nitrospirales</taxon>
        <taxon>Nitrospiraceae</taxon>
        <taxon>Leptospirillum</taxon>
    </lineage>
</organism>
<sequence>MSSEDKESQERLASTVTDMRKKAGLGEEAEVSKHTGRVTVVERRPSVNSVDKRKEQ</sequence>
<feature type="region of interest" description="Disordered" evidence="1">
    <location>
        <begin position="1"/>
        <end position="56"/>
    </location>
</feature>
<reference evidence="2 3" key="1">
    <citation type="journal article" date="2011" name="J. Microbiol.">
        <title>Complete genome of Leptospirillum ferriphilum ML-04 provides insight into its physiology and environmental adaptation.</title>
        <authorList>
            <person name="Mi S."/>
            <person name="Song J."/>
            <person name="Lin J."/>
            <person name="Che Y."/>
            <person name="Zheng H."/>
            <person name="Lin J."/>
        </authorList>
    </citation>
    <scope>NUCLEOTIDE SEQUENCE [LARGE SCALE GENOMIC DNA]</scope>
    <source>
        <strain evidence="2 3">ML-04</strain>
    </source>
</reference>